<accession>A0A1F2WMX6</accession>
<evidence type="ECO:0000313" key="2">
    <source>
        <dbReference type="Proteomes" id="UP000177876"/>
    </source>
</evidence>
<comment type="caution">
    <text evidence="1">The sequence shown here is derived from an EMBL/GenBank/DDBJ whole genome shotgun (WGS) entry which is preliminary data.</text>
</comment>
<dbReference type="STRING" id="1797197.A2Y75_08550"/>
<proteinExistence type="predicted"/>
<dbReference type="InterPro" id="IPR009078">
    <property type="entry name" value="Ferritin-like_SF"/>
</dbReference>
<name>A0A1F2WMX6_9ACTN</name>
<reference evidence="1 2" key="1">
    <citation type="journal article" date="2016" name="Nat. Commun.">
        <title>Thousands of microbial genomes shed light on interconnected biogeochemical processes in an aquifer system.</title>
        <authorList>
            <person name="Anantharaman K."/>
            <person name="Brown C.T."/>
            <person name="Hug L.A."/>
            <person name="Sharon I."/>
            <person name="Castelle C.J."/>
            <person name="Probst A.J."/>
            <person name="Thomas B.C."/>
            <person name="Singh A."/>
            <person name="Wilkins M.J."/>
            <person name="Karaoz U."/>
            <person name="Brodie E.L."/>
            <person name="Williams K.H."/>
            <person name="Hubbard S.S."/>
            <person name="Banfield J.F."/>
        </authorList>
    </citation>
    <scope>NUCLEOTIDE SEQUENCE [LARGE SCALE GENOMIC DNA]</scope>
</reference>
<organism evidence="1 2">
    <name type="scientific">Candidatus Solincola sediminis</name>
    <dbReference type="NCBI Taxonomy" id="1797199"/>
    <lineage>
        <taxon>Bacteria</taxon>
        <taxon>Bacillati</taxon>
        <taxon>Actinomycetota</taxon>
        <taxon>Candidatus Geothermincolia</taxon>
        <taxon>Candidatus Geothermincolales</taxon>
        <taxon>Candidatus Geothermincolaceae</taxon>
        <taxon>Candidatus Solincola</taxon>
    </lineage>
</organism>
<sequence length="64" mass="7152">MGILFGDFFANFLDWFVKEQVEEVASPQKLVDQLEMVGEAGSAVMMMDRELAQRVFIPPATAAE</sequence>
<protein>
    <submittedName>
        <fullName evidence="1">Uncharacterized protein</fullName>
    </submittedName>
</protein>
<gene>
    <name evidence="1" type="ORF">A2Y75_08550</name>
</gene>
<dbReference type="EMBL" id="MELK01000025">
    <property type="protein sequence ID" value="OFW58199.1"/>
    <property type="molecule type" value="Genomic_DNA"/>
</dbReference>
<dbReference type="AlphaFoldDB" id="A0A1F2WMX6"/>
<dbReference type="InterPro" id="IPR012347">
    <property type="entry name" value="Ferritin-like"/>
</dbReference>
<dbReference type="Proteomes" id="UP000177876">
    <property type="component" value="Unassembled WGS sequence"/>
</dbReference>
<dbReference type="Gene3D" id="1.20.1260.10">
    <property type="match status" value="1"/>
</dbReference>
<dbReference type="SUPFAM" id="SSF47240">
    <property type="entry name" value="Ferritin-like"/>
    <property type="match status" value="1"/>
</dbReference>
<evidence type="ECO:0000313" key="1">
    <source>
        <dbReference type="EMBL" id="OFW58199.1"/>
    </source>
</evidence>